<organism evidence="7">
    <name type="scientific">Melilotus albus</name>
    <name type="common">White sweet clover</name>
    <name type="synonym">Melilotus officinalis subsp. albus</name>
    <dbReference type="NCBI Taxonomy" id="47082"/>
    <lineage>
        <taxon>Eukaryota</taxon>
        <taxon>Viridiplantae</taxon>
        <taxon>Streptophyta</taxon>
        <taxon>Embryophyta</taxon>
        <taxon>Tracheophyta</taxon>
        <taxon>Spermatophyta</taxon>
        <taxon>Magnoliopsida</taxon>
        <taxon>eudicotyledons</taxon>
        <taxon>Gunneridae</taxon>
        <taxon>Pentapetalae</taxon>
        <taxon>rosids</taxon>
        <taxon>fabids</taxon>
        <taxon>Fabales</taxon>
        <taxon>Fabaceae</taxon>
        <taxon>Papilionoideae</taxon>
        <taxon>50 kb inversion clade</taxon>
        <taxon>NPAAA clade</taxon>
        <taxon>Hologalegina</taxon>
        <taxon>IRL clade</taxon>
        <taxon>Trifolieae</taxon>
        <taxon>Melilotus</taxon>
    </lineage>
</organism>
<gene>
    <name evidence="7" type="primary">EVM0039723.1</name>
</gene>
<sequence length="444" mass="48935">MAITKLVPGFRFSPTGVELIKYFLKRKVMGKKFHDHVIAELDIYKYAPWDLPDLSYLQNGDLEWYFFCPIEKKYGSGPRMKRATEIGFWKATGKDRSVQHNNQTVGMIKTLIFHTGKSPHGDRTDWVMHEYRLEDKDLADKGIVQDSYVICKVFQKEGPGPRNGAQYGRPFIEEDWSDDEVGIPFTEPAALIPNLPVTSNSSVLNDQNLHASEYNGSISMPCQSELVTSPNPANSCQTGLMPSPYPASSCQTGFVPSPDPANSCQTGLIPSPDPVNTCQTEFMPSPGLMPSPDPANSCQTGLMPSPDPANSCQTEFMPSPDLANSRQTGLMPSPDLANHSYPDNQAANNDDILAMLDIFENNGILPEENIAEGALLTDFFEGLEDQDSSVMLGSVGQNADFSTYGLASTGDVVGLDDDLDFMALIDLDSDMFWQTQPESWSRNK</sequence>
<dbReference type="Gene3D" id="2.170.150.80">
    <property type="entry name" value="NAC domain"/>
    <property type="match status" value="1"/>
</dbReference>
<proteinExistence type="predicted"/>
<dbReference type="PANTHER" id="PTHR31744">
    <property type="entry name" value="PROTEIN CUP-SHAPED COTYLEDON 2-RELATED"/>
    <property type="match status" value="1"/>
</dbReference>
<dbReference type="EMBL" id="MW302745">
    <property type="protein sequence ID" value="QSD99899.1"/>
    <property type="molecule type" value="Genomic_DNA"/>
</dbReference>
<feature type="domain" description="NAC" evidence="6">
    <location>
        <begin position="6"/>
        <end position="156"/>
    </location>
</feature>
<dbReference type="PROSITE" id="PS51005">
    <property type="entry name" value="NAC"/>
    <property type="match status" value="1"/>
</dbReference>
<keyword evidence="4" id="KW-0804">Transcription</keyword>
<comment type="subcellular location">
    <subcellularLocation>
        <location evidence="1">Nucleus</location>
    </subcellularLocation>
</comment>
<dbReference type="GO" id="GO:0003677">
    <property type="term" value="F:DNA binding"/>
    <property type="evidence" value="ECO:0007669"/>
    <property type="project" value="UniProtKB-KW"/>
</dbReference>
<keyword evidence="3" id="KW-0238">DNA-binding</keyword>
<reference evidence="7" key="1">
    <citation type="journal article" name="Plants (Basel)">
        <title>NAC and MYB Families and Lignin Biosynthesis-Related Members Identification and Expression Analysis in Melilotus albus.</title>
        <authorList>
            <person name="Chen L."/>
            <person name="Wu F."/>
            <person name="Zhang J."/>
        </authorList>
    </citation>
    <scope>NUCLEOTIDE SEQUENCE</scope>
</reference>
<dbReference type="GO" id="GO:0006355">
    <property type="term" value="P:regulation of DNA-templated transcription"/>
    <property type="evidence" value="ECO:0007669"/>
    <property type="project" value="InterPro"/>
</dbReference>
<keyword evidence="2" id="KW-0805">Transcription regulation</keyword>
<accession>A0A896WBY9</accession>
<evidence type="ECO:0000259" key="6">
    <source>
        <dbReference type="PROSITE" id="PS51005"/>
    </source>
</evidence>
<dbReference type="GO" id="GO:0005634">
    <property type="term" value="C:nucleus"/>
    <property type="evidence" value="ECO:0007669"/>
    <property type="project" value="UniProtKB-SubCell"/>
</dbReference>
<dbReference type="AlphaFoldDB" id="A0A896WBY9"/>
<evidence type="ECO:0000313" key="7">
    <source>
        <dbReference type="EMBL" id="QSD99899.1"/>
    </source>
</evidence>
<protein>
    <submittedName>
        <fullName evidence="7">NAC family transcription factor</fullName>
    </submittedName>
</protein>
<dbReference type="InterPro" id="IPR003441">
    <property type="entry name" value="NAC-dom"/>
</dbReference>
<dbReference type="PANTHER" id="PTHR31744:SF210">
    <property type="entry name" value="NAC DOMAIN-CONTAINING PROTEIN 86-LIKE"/>
    <property type="match status" value="1"/>
</dbReference>
<keyword evidence="5" id="KW-0539">Nucleus</keyword>
<evidence type="ECO:0000256" key="2">
    <source>
        <dbReference type="ARBA" id="ARBA00023015"/>
    </source>
</evidence>
<evidence type="ECO:0000256" key="5">
    <source>
        <dbReference type="ARBA" id="ARBA00023242"/>
    </source>
</evidence>
<name>A0A896WBY9_MELAB</name>
<evidence type="ECO:0000256" key="4">
    <source>
        <dbReference type="ARBA" id="ARBA00023163"/>
    </source>
</evidence>
<evidence type="ECO:0000256" key="1">
    <source>
        <dbReference type="ARBA" id="ARBA00004123"/>
    </source>
</evidence>
<evidence type="ECO:0000256" key="3">
    <source>
        <dbReference type="ARBA" id="ARBA00023125"/>
    </source>
</evidence>
<dbReference type="SUPFAM" id="SSF101941">
    <property type="entry name" value="NAC domain"/>
    <property type="match status" value="1"/>
</dbReference>
<dbReference type="Pfam" id="PF02365">
    <property type="entry name" value="NAM"/>
    <property type="match status" value="1"/>
</dbReference>
<dbReference type="InterPro" id="IPR036093">
    <property type="entry name" value="NAC_dom_sf"/>
</dbReference>
<dbReference type="FunFam" id="2.170.150.80:FF:000002">
    <property type="entry name" value="Nac domain-containing protein 86"/>
    <property type="match status" value="1"/>
</dbReference>